<gene>
    <name evidence="2" type="ORF">PBS001_LOCUS2070</name>
</gene>
<keyword evidence="1" id="KW-0732">Signal</keyword>
<protein>
    <submittedName>
        <fullName evidence="2">Uncharacterized protein</fullName>
    </submittedName>
</protein>
<dbReference type="EMBL" id="CAKLCB010000110">
    <property type="protein sequence ID" value="CAH0515357.1"/>
    <property type="molecule type" value="Genomic_DNA"/>
</dbReference>
<dbReference type="Proteomes" id="UP001158986">
    <property type="component" value="Unassembled WGS sequence"/>
</dbReference>
<comment type="caution">
    <text evidence="2">The sequence shown here is derived from an EMBL/GenBank/DDBJ whole genome shotgun (WGS) entry which is preliminary data.</text>
</comment>
<reference evidence="2 3" key="1">
    <citation type="submission" date="2021-11" db="EMBL/GenBank/DDBJ databases">
        <authorList>
            <person name="Islam A."/>
            <person name="Islam S."/>
            <person name="Flora M.S."/>
            <person name="Rahman M."/>
            <person name="Ziaur R.M."/>
            <person name="Epstein J.H."/>
            <person name="Hassan M."/>
            <person name="Klassen M."/>
            <person name="Woodard K."/>
            <person name="Webb A."/>
            <person name="Webby R.J."/>
            <person name="El Zowalaty M.E."/>
        </authorList>
    </citation>
    <scope>NUCLEOTIDE SEQUENCE [LARGE SCALE GENOMIC DNA]</scope>
    <source>
        <strain evidence="2">Pbs1</strain>
    </source>
</reference>
<keyword evidence="3" id="KW-1185">Reference proteome</keyword>
<accession>A0ABN8CQE5</accession>
<sequence length="653" mass="73757">MAFTGIARAKVLFGVAILGSCLARATAEYISDDAMQDGTLHSPHEKGAVKRHLKSNVAVTSKDINEVEERMPFSGILDAESGVGKAGRSFKGDVESEEVTSKAMEISDEHIPVMGAHNQNNVDNVVRLMEHYEKLVETYGVVKLAILIEYCKIYMSDYTNKLERVQFETFQRNSGYAKSFKDGKKQLSSFHFESLSDKEHGERVSKFLHLSMAPTNEQVCSSGFKCLLIRLDEDTRRKYCCEAIEEDLQHVKDQMRACKTAMAEVKQIQDATLKLHATQRAVVSSELLFELETLQTRLETSLSKLYKPHKSLLTTADASNEVEVSDTMEIKQAKTISRQILQTQDIKTVVNGLRQLQRLMPILAEEDEKKKKTRWKKCLLKVEAHAIKLLQTDKTERKLVIRLERTLQKIENKCPELKQWHSNVHTQIAAKAKLTPAMSVKNKKKRTSLLSDVGEMATRSSILSTGQLHAKSCSNEEKKKGQSAENARALLQRCSREVRTLRDKFELGAYDVNLSRIVTIVDSLWLEFEHSEVILLTTALFTLVETVEKVVNQVKRRDRLVCLESVLGVVLGCSKLHLTTRRKMMVEEYANNCRQSLEQLNRRMNSGESTGASHDTRQASTKETISVVASKHVPKAKKTATSEAWSKSHVRFG</sequence>
<feature type="chain" id="PRO_5047120286" evidence="1">
    <location>
        <begin position="28"/>
        <end position="653"/>
    </location>
</feature>
<evidence type="ECO:0000313" key="2">
    <source>
        <dbReference type="EMBL" id="CAH0515357.1"/>
    </source>
</evidence>
<feature type="signal peptide" evidence="1">
    <location>
        <begin position="1"/>
        <end position="27"/>
    </location>
</feature>
<organism evidence="2 3">
    <name type="scientific">Peronospora belbahrii</name>
    <dbReference type="NCBI Taxonomy" id="622444"/>
    <lineage>
        <taxon>Eukaryota</taxon>
        <taxon>Sar</taxon>
        <taxon>Stramenopiles</taxon>
        <taxon>Oomycota</taxon>
        <taxon>Peronosporomycetes</taxon>
        <taxon>Peronosporales</taxon>
        <taxon>Peronosporaceae</taxon>
        <taxon>Peronospora</taxon>
    </lineage>
</organism>
<evidence type="ECO:0000313" key="3">
    <source>
        <dbReference type="Proteomes" id="UP001158986"/>
    </source>
</evidence>
<name>A0ABN8CQE5_9STRA</name>
<evidence type="ECO:0000256" key="1">
    <source>
        <dbReference type="SAM" id="SignalP"/>
    </source>
</evidence>
<proteinExistence type="predicted"/>